<gene>
    <name evidence="1" type="ORF">SS1G_03259</name>
</gene>
<evidence type="ECO:0000313" key="2">
    <source>
        <dbReference type="Proteomes" id="UP000001312"/>
    </source>
</evidence>
<dbReference type="KEGG" id="ssl:SS1G_03259"/>
<dbReference type="HOGENOM" id="CLU_2347966_0_0_1"/>
<protein>
    <submittedName>
        <fullName evidence="1">Uncharacterized protein</fullName>
    </submittedName>
</protein>
<dbReference type="GeneID" id="5491796"/>
<dbReference type="Proteomes" id="UP000001312">
    <property type="component" value="Unassembled WGS sequence"/>
</dbReference>
<dbReference type="AlphaFoldDB" id="A7ED69"/>
<dbReference type="RefSeq" id="XP_001595170.1">
    <property type="nucleotide sequence ID" value="XM_001595120.1"/>
</dbReference>
<dbReference type="EMBL" id="CH476624">
    <property type="protein sequence ID" value="EDO00785.1"/>
    <property type="molecule type" value="Genomic_DNA"/>
</dbReference>
<evidence type="ECO:0000313" key="1">
    <source>
        <dbReference type="EMBL" id="EDO00785.1"/>
    </source>
</evidence>
<organism evidence="1 2">
    <name type="scientific">Sclerotinia sclerotiorum (strain ATCC 18683 / 1980 / Ss-1)</name>
    <name type="common">White mold</name>
    <name type="synonym">Whetzelinia sclerotiorum</name>
    <dbReference type="NCBI Taxonomy" id="665079"/>
    <lineage>
        <taxon>Eukaryota</taxon>
        <taxon>Fungi</taxon>
        <taxon>Dikarya</taxon>
        <taxon>Ascomycota</taxon>
        <taxon>Pezizomycotina</taxon>
        <taxon>Leotiomycetes</taxon>
        <taxon>Helotiales</taxon>
        <taxon>Sclerotiniaceae</taxon>
        <taxon>Sclerotinia</taxon>
    </lineage>
</organism>
<reference evidence="2" key="1">
    <citation type="journal article" date="2011" name="PLoS Genet.">
        <title>Genomic analysis of the necrotrophic fungal pathogens Sclerotinia sclerotiorum and Botrytis cinerea.</title>
        <authorList>
            <person name="Amselem J."/>
            <person name="Cuomo C.A."/>
            <person name="van Kan J.A."/>
            <person name="Viaud M."/>
            <person name="Benito E.P."/>
            <person name="Couloux A."/>
            <person name="Coutinho P.M."/>
            <person name="de Vries R.P."/>
            <person name="Dyer P.S."/>
            <person name="Fillinger S."/>
            <person name="Fournier E."/>
            <person name="Gout L."/>
            <person name="Hahn M."/>
            <person name="Kohn L."/>
            <person name="Lapalu N."/>
            <person name="Plummer K.M."/>
            <person name="Pradier J.M."/>
            <person name="Quevillon E."/>
            <person name="Sharon A."/>
            <person name="Simon A."/>
            <person name="ten Have A."/>
            <person name="Tudzynski B."/>
            <person name="Tudzynski P."/>
            <person name="Wincker P."/>
            <person name="Andrew M."/>
            <person name="Anthouard V."/>
            <person name="Beever R.E."/>
            <person name="Beffa R."/>
            <person name="Benoit I."/>
            <person name="Bouzid O."/>
            <person name="Brault B."/>
            <person name="Chen Z."/>
            <person name="Choquer M."/>
            <person name="Collemare J."/>
            <person name="Cotton P."/>
            <person name="Danchin E.G."/>
            <person name="Da Silva C."/>
            <person name="Gautier A."/>
            <person name="Giraud C."/>
            <person name="Giraud T."/>
            <person name="Gonzalez C."/>
            <person name="Grossetete S."/>
            <person name="Guldener U."/>
            <person name="Henrissat B."/>
            <person name="Howlett B.J."/>
            <person name="Kodira C."/>
            <person name="Kretschmer M."/>
            <person name="Lappartient A."/>
            <person name="Leroch M."/>
            <person name="Levis C."/>
            <person name="Mauceli E."/>
            <person name="Neuveglise C."/>
            <person name="Oeser B."/>
            <person name="Pearson M."/>
            <person name="Poulain J."/>
            <person name="Poussereau N."/>
            <person name="Quesneville H."/>
            <person name="Rascle C."/>
            <person name="Schumacher J."/>
            <person name="Segurens B."/>
            <person name="Sexton A."/>
            <person name="Silva E."/>
            <person name="Sirven C."/>
            <person name="Soanes D.M."/>
            <person name="Talbot N.J."/>
            <person name="Templeton M."/>
            <person name="Yandava C."/>
            <person name="Yarden O."/>
            <person name="Zeng Q."/>
            <person name="Rollins J.A."/>
            <person name="Lebrun M.H."/>
            <person name="Dickman M."/>
        </authorList>
    </citation>
    <scope>NUCLEOTIDE SEQUENCE [LARGE SCALE GENOMIC DNA]</scope>
    <source>
        <strain evidence="2">ATCC 18683 / 1980 / Ss-1</strain>
    </source>
</reference>
<proteinExistence type="predicted"/>
<keyword evidence="2" id="KW-1185">Reference proteome</keyword>
<dbReference type="InParanoid" id="A7ED69"/>
<accession>A7ED69</accession>
<name>A7ED69_SCLS1</name>
<sequence>MLARQISHCVGDVVNEEENEWTISEAPIRTPRRNPPYSPEIHMHASLRLITPFAESGRNSIPPLAMTLSRGSSVKLAVSSLVFDQRLDRRDECKAKE</sequence>